<protein>
    <submittedName>
        <fullName evidence="1">Uncharacterized protein</fullName>
    </submittedName>
</protein>
<sequence length="72" mass="7948">MAGPSHAAFLGISAKIKHHELLPSTQHYAPPCICNSALHNEPIALYDPQSWLTHGPRICNLERAVYTDSREA</sequence>
<comment type="caution">
    <text evidence="1">The sequence shown here is derived from an EMBL/GenBank/DDBJ whole genome shotgun (WGS) entry which is preliminary data.</text>
</comment>
<evidence type="ECO:0000313" key="1">
    <source>
        <dbReference type="EMBL" id="EFA23551.1"/>
    </source>
</evidence>
<dbReference type="STRING" id="561180.BIFGAL_02655"/>
<name>D1NS99_9BIFI</name>
<reference evidence="1 2" key="1">
    <citation type="submission" date="2009-11" db="EMBL/GenBank/DDBJ databases">
        <authorList>
            <person name="Weinstock G."/>
            <person name="Sodergren E."/>
            <person name="Clifton S."/>
            <person name="Fulton L."/>
            <person name="Fulton B."/>
            <person name="Courtney L."/>
            <person name="Fronick C."/>
            <person name="Harrison M."/>
            <person name="Strong C."/>
            <person name="Farmer C."/>
            <person name="Delahaunty K."/>
            <person name="Markovic C."/>
            <person name="Hall O."/>
            <person name="Minx P."/>
            <person name="Tomlinson C."/>
            <person name="Mitreva M."/>
            <person name="Nelson J."/>
            <person name="Hou S."/>
            <person name="Wollam A."/>
            <person name="Pepin K.H."/>
            <person name="Johnson M."/>
            <person name="Bhonagiri V."/>
            <person name="Nash W.E."/>
            <person name="Warren W."/>
            <person name="Chinwalla A."/>
            <person name="Mardis E.R."/>
            <person name="Wilson R.K."/>
        </authorList>
    </citation>
    <scope>NUCLEOTIDE SEQUENCE [LARGE SCALE GENOMIC DNA]</scope>
    <source>
        <strain evidence="1 2">DSM 20093</strain>
    </source>
</reference>
<organism evidence="1 2">
    <name type="scientific">Bifidobacterium gallicum DSM 20093 = LMG 11596</name>
    <dbReference type="NCBI Taxonomy" id="561180"/>
    <lineage>
        <taxon>Bacteria</taxon>
        <taxon>Bacillati</taxon>
        <taxon>Actinomycetota</taxon>
        <taxon>Actinomycetes</taxon>
        <taxon>Bifidobacteriales</taxon>
        <taxon>Bifidobacteriaceae</taxon>
        <taxon>Bifidobacterium</taxon>
    </lineage>
</organism>
<dbReference type="EMBL" id="ABXB03000001">
    <property type="protein sequence ID" value="EFA23551.1"/>
    <property type="molecule type" value="Genomic_DNA"/>
</dbReference>
<proteinExistence type="predicted"/>
<dbReference type="Proteomes" id="UP000003656">
    <property type="component" value="Unassembled WGS sequence"/>
</dbReference>
<dbReference type="AlphaFoldDB" id="D1NS99"/>
<accession>D1NS99</accession>
<gene>
    <name evidence="1" type="ORF">BIFGAL_02655</name>
</gene>
<evidence type="ECO:0000313" key="2">
    <source>
        <dbReference type="Proteomes" id="UP000003656"/>
    </source>
</evidence>